<comment type="caution">
    <text evidence="2">The sequence shown here is derived from an EMBL/GenBank/DDBJ whole genome shotgun (WGS) entry which is preliminary data.</text>
</comment>
<proteinExistence type="predicted"/>
<accession>A0A921MH23</accession>
<evidence type="ECO:0000313" key="3">
    <source>
        <dbReference type="Proteomes" id="UP000784435"/>
    </source>
</evidence>
<dbReference type="Gene3D" id="3.40.630.30">
    <property type="match status" value="1"/>
</dbReference>
<dbReference type="PANTHER" id="PTHR43792">
    <property type="entry name" value="GNAT FAMILY, PUTATIVE (AFU_ORTHOLOGUE AFUA_3G00765)-RELATED-RELATED"/>
    <property type="match status" value="1"/>
</dbReference>
<reference evidence="2" key="2">
    <citation type="submission" date="2021-09" db="EMBL/GenBank/DDBJ databases">
        <authorList>
            <person name="Gilroy R."/>
        </authorList>
    </citation>
    <scope>NUCLEOTIDE SEQUENCE</scope>
    <source>
        <strain evidence="2">ChiGjej5B5-7349</strain>
    </source>
</reference>
<evidence type="ECO:0000259" key="1">
    <source>
        <dbReference type="PROSITE" id="PS51186"/>
    </source>
</evidence>
<sequence>MLDARLLPLRNDLARLREMRLDDAHAYAAGAADAQVRTYAHLPEPEYTEASVTALISGEIRDGLRRGDLAVLTIADPDTDAFAGSLVLFGPADGAIEVGFWVHSAHRGRGRARAAVALAVEFARRCGFERVTARTVPDNHASRRVLEQAGFDGGAEERDVAPSGREAVLLHYTWDCAAAGPAPR</sequence>
<dbReference type="EMBL" id="DYUK01000297">
    <property type="protein sequence ID" value="HJG81306.1"/>
    <property type="molecule type" value="Genomic_DNA"/>
</dbReference>
<dbReference type="AlphaFoldDB" id="A0A921MH23"/>
<dbReference type="InterPro" id="IPR051531">
    <property type="entry name" value="N-acetyltransferase"/>
</dbReference>
<gene>
    <name evidence="2" type="ORF">K8V08_12935</name>
</gene>
<dbReference type="GO" id="GO:0016747">
    <property type="term" value="F:acyltransferase activity, transferring groups other than amino-acyl groups"/>
    <property type="evidence" value="ECO:0007669"/>
    <property type="project" value="InterPro"/>
</dbReference>
<feature type="domain" description="N-acetyltransferase" evidence="1">
    <location>
        <begin position="14"/>
        <end position="175"/>
    </location>
</feature>
<dbReference type="SUPFAM" id="SSF55729">
    <property type="entry name" value="Acyl-CoA N-acyltransferases (Nat)"/>
    <property type="match status" value="1"/>
</dbReference>
<dbReference type="Proteomes" id="UP000784435">
    <property type="component" value="Unassembled WGS sequence"/>
</dbReference>
<dbReference type="InterPro" id="IPR016181">
    <property type="entry name" value="Acyl_CoA_acyltransferase"/>
</dbReference>
<dbReference type="Pfam" id="PF13302">
    <property type="entry name" value="Acetyltransf_3"/>
    <property type="match status" value="1"/>
</dbReference>
<organism evidence="2 3">
    <name type="scientific">Brevibacterium senegalense</name>
    <dbReference type="NCBI Taxonomy" id="1033736"/>
    <lineage>
        <taxon>Bacteria</taxon>
        <taxon>Bacillati</taxon>
        <taxon>Actinomycetota</taxon>
        <taxon>Actinomycetes</taxon>
        <taxon>Micrococcales</taxon>
        <taxon>Brevibacteriaceae</taxon>
        <taxon>Brevibacterium</taxon>
    </lineage>
</organism>
<dbReference type="InterPro" id="IPR000182">
    <property type="entry name" value="GNAT_dom"/>
</dbReference>
<protein>
    <submittedName>
        <fullName evidence="2">GNAT family N-acetyltransferase</fullName>
    </submittedName>
</protein>
<dbReference type="PROSITE" id="PS51186">
    <property type="entry name" value="GNAT"/>
    <property type="match status" value="1"/>
</dbReference>
<name>A0A921MH23_9MICO</name>
<evidence type="ECO:0000313" key="2">
    <source>
        <dbReference type="EMBL" id="HJG81306.1"/>
    </source>
</evidence>
<reference evidence="2" key="1">
    <citation type="journal article" date="2021" name="PeerJ">
        <title>Extensive microbial diversity within the chicken gut microbiome revealed by metagenomics and culture.</title>
        <authorList>
            <person name="Gilroy R."/>
            <person name="Ravi A."/>
            <person name="Getino M."/>
            <person name="Pursley I."/>
            <person name="Horton D.L."/>
            <person name="Alikhan N.F."/>
            <person name="Baker D."/>
            <person name="Gharbi K."/>
            <person name="Hall N."/>
            <person name="Watson M."/>
            <person name="Adriaenssens E.M."/>
            <person name="Foster-Nyarko E."/>
            <person name="Jarju S."/>
            <person name="Secka A."/>
            <person name="Antonio M."/>
            <person name="Oren A."/>
            <person name="Chaudhuri R.R."/>
            <person name="La Ragione R."/>
            <person name="Hildebrand F."/>
            <person name="Pallen M.J."/>
        </authorList>
    </citation>
    <scope>NUCLEOTIDE SEQUENCE</scope>
    <source>
        <strain evidence="2">ChiGjej5B5-7349</strain>
    </source>
</reference>